<evidence type="ECO:0000313" key="3">
    <source>
        <dbReference type="Proteomes" id="UP001345219"/>
    </source>
</evidence>
<protein>
    <submittedName>
        <fullName evidence="2">Uncharacterized protein</fullName>
    </submittedName>
</protein>
<evidence type="ECO:0000313" key="2">
    <source>
        <dbReference type="EMBL" id="KAK4752380.1"/>
    </source>
</evidence>
<gene>
    <name evidence="2" type="ORF">SAY87_021178</name>
</gene>
<accession>A0AAN7JSQ9</accession>
<name>A0AAN7JSQ9_9MYRT</name>
<proteinExistence type="predicted"/>
<feature type="region of interest" description="Disordered" evidence="1">
    <location>
        <begin position="47"/>
        <end position="74"/>
    </location>
</feature>
<keyword evidence="3" id="KW-1185">Reference proteome</keyword>
<evidence type="ECO:0000256" key="1">
    <source>
        <dbReference type="SAM" id="MobiDB-lite"/>
    </source>
</evidence>
<dbReference type="EMBL" id="JAXIOK010000016">
    <property type="protein sequence ID" value="KAK4752380.1"/>
    <property type="molecule type" value="Genomic_DNA"/>
</dbReference>
<dbReference type="Proteomes" id="UP001345219">
    <property type="component" value="Chromosome 16"/>
</dbReference>
<sequence length="102" mass="11580">MHFDFCIKELLWKKRLKRLSTTLLGRASSSTAFIAVVTIQQPVRPWRLKPSTRGGKRKPASAGEVSPADTAPPRKFASEIQNRLRRQLLFLRPATNFEGIFS</sequence>
<dbReference type="AlphaFoldDB" id="A0AAN7JSQ9"/>
<comment type="caution">
    <text evidence="2">The sequence shown here is derived from an EMBL/GenBank/DDBJ whole genome shotgun (WGS) entry which is preliminary data.</text>
</comment>
<organism evidence="2 3">
    <name type="scientific">Trapa incisa</name>
    <dbReference type="NCBI Taxonomy" id="236973"/>
    <lineage>
        <taxon>Eukaryota</taxon>
        <taxon>Viridiplantae</taxon>
        <taxon>Streptophyta</taxon>
        <taxon>Embryophyta</taxon>
        <taxon>Tracheophyta</taxon>
        <taxon>Spermatophyta</taxon>
        <taxon>Magnoliopsida</taxon>
        <taxon>eudicotyledons</taxon>
        <taxon>Gunneridae</taxon>
        <taxon>Pentapetalae</taxon>
        <taxon>rosids</taxon>
        <taxon>malvids</taxon>
        <taxon>Myrtales</taxon>
        <taxon>Lythraceae</taxon>
        <taxon>Trapa</taxon>
    </lineage>
</organism>
<reference evidence="2 3" key="1">
    <citation type="journal article" date="2023" name="Hortic Res">
        <title>Pangenome of water caltrop reveals structural variations and asymmetric subgenome divergence after allopolyploidization.</title>
        <authorList>
            <person name="Zhang X."/>
            <person name="Chen Y."/>
            <person name="Wang L."/>
            <person name="Yuan Y."/>
            <person name="Fang M."/>
            <person name="Shi L."/>
            <person name="Lu R."/>
            <person name="Comes H.P."/>
            <person name="Ma Y."/>
            <person name="Chen Y."/>
            <person name="Huang G."/>
            <person name="Zhou Y."/>
            <person name="Zheng Z."/>
            <person name="Qiu Y."/>
        </authorList>
    </citation>
    <scope>NUCLEOTIDE SEQUENCE [LARGE SCALE GENOMIC DNA]</scope>
    <source>
        <tissue evidence="2">Roots</tissue>
    </source>
</reference>